<reference evidence="1 2" key="1">
    <citation type="submission" date="2016-07" db="EMBL/GenBank/DDBJ databases">
        <title>Draft genome sequence of Prauserella muralis DSM 45305, isolated from a mould-covered wall in an indoor environment.</title>
        <authorList>
            <person name="Ruckert C."/>
            <person name="Albersmeier A."/>
            <person name="Jiang C.-L."/>
            <person name="Jiang Y."/>
            <person name="Kalinowski J."/>
            <person name="Schneider O."/>
            <person name="Winkler A."/>
            <person name="Zotchev S.B."/>
        </authorList>
    </citation>
    <scope>NUCLEOTIDE SEQUENCE [LARGE SCALE GENOMIC DNA]</scope>
    <source>
        <strain evidence="1 2">DSM 45305</strain>
    </source>
</reference>
<dbReference type="AlphaFoldDB" id="A0A2V4B2Q8"/>
<protein>
    <submittedName>
        <fullName evidence="1">Uncharacterized protein</fullName>
    </submittedName>
</protein>
<organism evidence="1 2">
    <name type="scientific">Prauserella muralis</name>
    <dbReference type="NCBI Taxonomy" id="588067"/>
    <lineage>
        <taxon>Bacteria</taxon>
        <taxon>Bacillati</taxon>
        <taxon>Actinomycetota</taxon>
        <taxon>Actinomycetes</taxon>
        <taxon>Pseudonocardiales</taxon>
        <taxon>Pseudonocardiaceae</taxon>
        <taxon>Prauserella</taxon>
    </lineage>
</organism>
<evidence type="ECO:0000313" key="1">
    <source>
        <dbReference type="EMBL" id="PXY27425.1"/>
    </source>
</evidence>
<accession>A0A2V4B2Q8</accession>
<dbReference type="Proteomes" id="UP000249915">
    <property type="component" value="Unassembled WGS sequence"/>
</dbReference>
<keyword evidence="2" id="KW-1185">Reference proteome</keyword>
<evidence type="ECO:0000313" key="2">
    <source>
        <dbReference type="Proteomes" id="UP000249915"/>
    </source>
</evidence>
<proteinExistence type="predicted"/>
<gene>
    <name evidence="1" type="ORF">BAY60_13400</name>
</gene>
<name>A0A2V4B2Q8_9PSEU</name>
<comment type="caution">
    <text evidence="1">The sequence shown here is derived from an EMBL/GenBank/DDBJ whole genome shotgun (WGS) entry which is preliminary data.</text>
</comment>
<sequence>MYPAIVITRLARLLRPVANRLAPATLSLSALGCAVGAAWYHGVTTGLLGTAGALLLAEWRMVEPPTDGGRQ</sequence>
<dbReference type="EMBL" id="MASW01000002">
    <property type="protein sequence ID" value="PXY27425.1"/>
    <property type="molecule type" value="Genomic_DNA"/>
</dbReference>